<comment type="caution">
    <text evidence="4">The sequence shown here is derived from an EMBL/GenBank/DDBJ whole genome shotgun (WGS) entry which is preliminary data.</text>
</comment>
<sequence length="286" mass="31325">MLVRLALAALSLHAVTAAPAPQGATTWYAVSTTPQGDTVSSPTHWYAVDTSSSTTPSSRTTSSSTVASSISSSASSTSSSAPASSTPIVSSKKGVGYNDEYLTRDLAISWAYNWKSRRGGELSEGVTYEPMLSQSAMNVTEGIDSWLTNMSPFYGQTNLVSAAVSNSPEAANLRWLQYFFGNCTQCEQETHAVALHWYSDSFNTSAFKTWFTNAYKLLQKPIWITEFGVQRFTSSSNVTQKQEFLEDVIPWMEAQPFIERYGTFRGRFVNDDGSLTALGRTYSETV</sequence>
<feature type="compositionally biased region" description="Low complexity" evidence="1">
    <location>
        <begin position="50"/>
        <end position="89"/>
    </location>
</feature>
<dbReference type="PANTHER" id="PTHR34154">
    <property type="entry name" value="ALKALI-SENSITIVE LINKAGE PROTEIN 1"/>
    <property type="match status" value="1"/>
</dbReference>
<proteinExistence type="predicted"/>
<dbReference type="Gene3D" id="3.20.20.80">
    <property type="entry name" value="Glycosidases"/>
    <property type="match status" value="1"/>
</dbReference>
<evidence type="ECO:0000256" key="2">
    <source>
        <dbReference type="SAM" id="SignalP"/>
    </source>
</evidence>
<gene>
    <name evidence="4" type="ORF">Rhopal_001545-T1</name>
</gene>
<dbReference type="SUPFAM" id="SSF51445">
    <property type="entry name" value="(Trans)glycosidases"/>
    <property type="match status" value="1"/>
</dbReference>
<dbReference type="PANTHER" id="PTHR34154:SF10">
    <property type="entry name" value="ASL1-LIKE GLYCOSYL HYDROLASE CATALYTIC DOMAIN-CONTAINING PROTEIN"/>
    <property type="match status" value="1"/>
</dbReference>
<accession>A0AAV5GH31</accession>
<dbReference type="InterPro" id="IPR053183">
    <property type="entry name" value="ASL1"/>
</dbReference>
<dbReference type="EMBL" id="BQKY01000003">
    <property type="protein sequence ID" value="GJN88579.1"/>
    <property type="molecule type" value="Genomic_DNA"/>
</dbReference>
<dbReference type="AlphaFoldDB" id="A0AAV5GH31"/>
<evidence type="ECO:0000313" key="4">
    <source>
        <dbReference type="EMBL" id="GJN88579.1"/>
    </source>
</evidence>
<evidence type="ECO:0000313" key="5">
    <source>
        <dbReference type="Proteomes" id="UP001342314"/>
    </source>
</evidence>
<dbReference type="GO" id="GO:0071966">
    <property type="term" value="P:fungal-type cell wall polysaccharide metabolic process"/>
    <property type="evidence" value="ECO:0007669"/>
    <property type="project" value="TreeGrafter"/>
</dbReference>
<name>A0AAV5GH31_9BASI</name>
<dbReference type="GO" id="GO:0009277">
    <property type="term" value="C:fungal-type cell wall"/>
    <property type="evidence" value="ECO:0007669"/>
    <property type="project" value="TreeGrafter"/>
</dbReference>
<dbReference type="InterPro" id="IPR024655">
    <property type="entry name" value="Asl1_glyco_hydro_catalytic"/>
</dbReference>
<feature type="chain" id="PRO_5043562741" description="Asl1-like glycosyl hydrolase catalytic domain-containing protein" evidence="2">
    <location>
        <begin position="18"/>
        <end position="286"/>
    </location>
</feature>
<dbReference type="Pfam" id="PF11790">
    <property type="entry name" value="Glyco_hydro_cc"/>
    <property type="match status" value="1"/>
</dbReference>
<reference evidence="4 5" key="1">
    <citation type="submission" date="2021-12" db="EMBL/GenBank/DDBJ databases">
        <title>High titer production of polyol ester of fatty acids by Rhodotorula paludigena BS15 towards product separation-free biomass refinery.</title>
        <authorList>
            <person name="Mano J."/>
            <person name="Ono H."/>
            <person name="Tanaka T."/>
            <person name="Naito K."/>
            <person name="Sushida H."/>
            <person name="Ike M."/>
            <person name="Tokuyasu K."/>
            <person name="Kitaoka M."/>
        </authorList>
    </citation>
    <scope>NUCLEOTIDE SEQUENCE [LARGE SCALE GENOMIC DNA]</scope>
    <source>
        <strain evidence="4 5">BS15</strain>
    </source>
</reference>
<keyword evidence="5" id="KW-1185">Reference proteome</keyword>
<feature type="domain" description="Asl1-like glycosyl hydrolase catalytic" evidence="3">
    <location>
        <begin position="132"/>
        <end position="282"/>
    </location>
</feature>
<dbReference type="Proteomes" id="UP001342314">
    <property type="component" value="Unassembled WGS sequence"/>
</dbReference>
<organism evidence="4 5">
    <name type="scientific">Rhodotorula paludigena</name>
    <dbReference type="NCBI Taxonomy" id="86838"/>
    <lineage>
        <taxon>Eukaryota</taxon>
        <taxon>Fungi</taxon>
        <taxon>Dikarya</taxon>
        <taxon>Basidiomycota</taxon>
        <taxon>Pucciniomycotina</taxon>
        <taxon>Microbotryomycetes</taxon>
        <taxon>Sporidiobolales</taxon>
        <taxon>Sporidiobolaceae</taxon>
        <taxon>Rhodotorula</taxon>
    </lineage>
</organism>
<keyword evidence="2" id="KW-0732">Signal</keyword>
<feature type="signal peptide" evidence="2">
    <location>
        <begin position="1"/>
        <end position="17"/>
    </location>
</feature>
<feature type="region of interest" description="Disordered" evidence="1">
    <location>
        <begin position="37"/>
        <end position="89"/>
    </location>
</feature>
<dbReference type="InterPro" id="IPR017853">
    <property type="entry name" value="GH"/>
</dbReference>
<evidence type="ECO:0000256" key="1">
    <source>
        <dbReference type="SAM" id="MobiDB-lite"/>
    </source>
</evidence>
<protein>
    <recommendedName>
        <fullName evidence="3">Asl1-like glycosyl hydrolase catalytic domain-containing protein</fullName>
    </recommendedName>
</protein>
<evidence type="ECO:0000259" key="3">
    <source>
        <dbReference type="Pfam" id="PF11790"/>
    </source>
</evidence>